<sequence length="41" mass="4538">MYLTEIPEFSRLSSVTQGNLPLEEDVAFLVMALLPCNDALP</sequence>
<accession>A0A841I5H3</accession>
<evidence type="ECO:0000313" key="1">
    <source>
        <dbReference type="EMBL" id="MBB6099698.1"/>
    </source>
</evidence>
<dbReference type="Proteomes" id="UP000569951">
    <property type="component" value="Unassembled WGS sequence"/>
</dbReference>
<dbReference type="EMBL" id="JACHHG010000014">
    <property type="protein sequence ID" value="MBB6099698.1"/>
    <property type="molecule type" value="Genomic_DNA"/>
</dbReference>
<dbReference type="AlphaFoldDB" id="A0A841I5H3"/>
<keyword evidence="2" id="KW-1185">Reference proteome</keyword>
<name>A0A841I5H3_9DEIO</name>
<evidence type="ECO:0000313" key="2">
    <source>
        <dbReference type="Proteomes" id="UP000569951"/>
    </source>
</evidence>
<gene>
    <name evidence="1" type="ORF">HNR42_003156</name>
</gene>
<proteinExistence type="predicted"/>
<organism evidence="1 2">
    <name type="scientific">Deinobacterium chartae</name>
    <dbReference type="NCBI Taxonomy" id="521158"/>
    <lineage>
        <taxon>Bacteria</taxon>
        <taxon>Thermotogati</taxon>
        <taxon>Deinococcota</taxon>
        <taxon>Deinococci</taxon>
        <taxon>Deinococcales</taxon>
        <taxon>Deinococcaceae</taxon>
        <taxon>Deinobacterium</taxon>
    </lineage>
</organism>
<protein>
    <submittedName>
        <fullName evidence="1">Uncharacterized protein</fullName>
    </submittedName>
</protein>
<reference evidence="1 2" key="1">
    <citation type="submission" date="2020-08" db="EMBL/GenBank/DDBJ databases">
        <title>Genomic Encyclopedia of Type Strains, Phase IV (KMG-IV): sequencing the most valuable type-strain genomes for metagenomic binning, comparative biology and taxonomic classification.</title>
        <authorList>
            <person name="Goeker M."/>
        </authorList>
    </citation>
    <scope>NUCLEOTIDE SEQUENCE [LARGE SCALE GENOMIC DNA]</scope>
    <source>
        <strain evidence="1 2">DSM 21458</strain>
    </source>
</reference>
<dbReference type="RefSeq" id="WP_281377068.1">
    <property type="nucleotide sequence ID" value="NZ_JACHHG010000014.1"/>
</dbReference>
<comment type="caution">
    <text evidence="1">The sequence shown here is derived from an EMBL/GenBank/DDBJ whole genome shotgun (WGS) entry which is preliminary data.</text>
</comment>